<sequence length="159" mass="17920">MSEKIFEIWTTPARRWIGVGSISLLGLLLLYVLLSSPPPGLGWPVLMVGMMAVCYWQAWRMHIAGQRRIQLYEDGLYLDTGEMLAPLDGIESIDRSIFTFKPSGGFVLVMREKQKRRTMPGLFWITGRRIGIGGTVPGYQARGMADLIEAMLMQRDQGI</sequence>
<keyword evidence="3" id="KW-1185">Reference proteome</keyword>
<protein>
    <recommendedName>
        <fullName evidence="4">PH domain-containing protein</fullName>
    </recommendedName>
</protein>
<reference evidence="2 3" key="1">
    <citation type="submission" date="2020-08" db="EMBL/GenBank/DDBJ databases">
        <title>Genomic Encyclopedia of Type Strains, Phase IV (KMG-IV): sequencing the most valuable type-strain genomes for metagenomic binning, comparative biology and taxonomic classification.</title>
        <authorList>
            <person name="Goeker M."/>
        </authorList>
    </citation>
    <scope>NUCLEOTIDE SEQUENCE [LARGE SCALE GENOMIC DNA]</scope>
    <source>
        <strain evidence="2 3">DSM 103377</strain>
    </source>
</reference>
<comment type="caution">
    <text evidence="2">The sequence shown here is derived from an EMBL/GenBank/DDBJ whole genome shotgun (WGS) entry which is preliminary data.</text>
</comment>
<accession>A0A840X0Y2</accession>
<feature type="transmembrane region" description="Helical" evidence="1">
    <location>
        <begin position="16"/>
        <end position="34"/>
    </location>
</feature>
<keyword evidence="1" id="KW-0472">Membrane</keyword>
<dbReference type="RefSeq" id="WP_184010256.1">
    <property type="nucleotide sequence ID" value="NZ_JACIJS010000004.1"/>
</dbReference>
<keyword evidence="1" id="KW-0812">Transmembrane</keyword>
<feature type="transmembrane region" description="Helical" evidence="1">
    <location>
        <begin position="40"/>
        <end position="59"/>
    </location>
</feature>
<keyword evidence="1" id="KW-1133">Transmembrane helix</keyword>
<evidence type="ECO:0000313" key="3">
    <source>
        <dbReference type="Proteomes" id="UP000553766"/>
    </source>
</evidence>
<evidence type="ECO:0000313" key="2">
    <source>
        <dbReference type="EMBL" id="MBB5515536.1"/>
    </source>
</evidence>
<dbReference type="AlphaFoldDB" id="A0A840X0Y2"/>
<name>A0A840X0Y2_9RHOB</name>
<evidence type="ECO:0000256" key="1">
    <source>
        <dbReference type="SAM" id="Phobius"/>
    </source>
</evidence>
<dbReference type="Proteomes" id="UP000553766">
    <property type="component" value="Unassembled WGS sequence"/>
</dbReference>
<dbReference type="EMBL" id="JACIJS010000004">
    <property type="protein sequence ID" value="MBB5515536.1"/>
    <property type="molecule type" value="Genomic_DNA"/>
</dbReference>
<proteinExistence type="predicted"/>
<evidence type="ECO:0008006" key="4">
    <source>
        <dbReference type="Google" id="ProtNLM"/>
    </source>
</evidence>
<organism evidence="2 3">
    <name type="scientific">Rubricella aquisinus</name>
    <dbReference type="NCBI Taxonomy" id="2028108"/>
    <lineage>
        <taxon>Bacteria</taxon>
        <taxon>Pseudomonadati</taxon>
        <taxon>Pseudomonadota</taxon>
        <taxon>Alphaproteobacteria</taxon>
        <taxon>Rhodobacterales</taxon>
        <taxon>Paracoccaceae</taxon>
        <taxon>Rubricella</taxon>
    </lineage>
</organism>
<gene>
    <name evidence="2" type="ORF">FHS89_001548</name>
</gene>